<dbReference type="PANTHER" id="PTHR12802:SF152">
    <property type="entry name" value="MYB TRANSCRIPTION FACTOR"/>
    <property type="match status" value="1"/>
</dbReference>
<dbReference type="PROSITE" id="PS50090">
    <property type="entry name" value="MYB_LIKE"/>
    <property type="match status" value="1"/>
</dbReference>
<dbReference type="KEGG" id="aprc:113846464"/>
<dbReference type="PROSITE" id="PS51294">
    <property type="entry name" value="HTH_MYB"/>
    <property type="match status" value="1"/>
</dbReference>
<dbReference type="InterPro" id="IPR017930">
    <property type="entry name" value="Myb_dom"/>
</dbReference>
<dbReference type="PROSITE" id="PS51293">
    <property type="entry name" value="SANT"/>
    <property type="match status" value="1"/>
</dbReference>
<feature type="region of interest" description="Disordered" evidence="6">
    <location>
        <begin position="112"/>
        <end position="139"/>
    </location>
</feature>
<keyword evidence="3" id="KW-0238">DNA-binding</keyword>
<keyword evidence="2" id="KW-0805">Transcription regulation</keyword>
<feature type="domain" description="Myb-like" evidence="7">
    <location>
        <begin position="55"/>
        <end position="105"/>
    </location>
</feature>
<dbReference type="GO" id="GO:0010468">
    <property type="term" value="P:regulation of gene expression"/>
    <property type="evidence" value="ECO:0007669"/>
    <property type="project" value="UniProtKB-ARBA"/>
</dbReference>
<keyword evidence="4" id="KW-0804">Transcription</keyword>
<dbReference type="AlphaFoldDB" id="A0A8B8JGJ6"/>
<reference evidence="10" key="1">
    <citation type="journal article" date="2019" name="Toxins">
        <title>Detection of Abrin-Like and Prepropulchellin-Like Toxin Genes and Transcripts Using Whole Genome Sequencing and Full-Length Transcript Sequencing of Abrus precatorius.</title>
        <authorList>
            <person name="Hovde B.T."/>
            <person name="Daligault H.E."/>
            <person name="Hanschen E.R."/>
            <person name="Kunde Y.A."/>
            <person name="Johnson M.B."/>
            <person name="Starkenburg S.R."/>
            <person name="Johnson S.L."/>
        </authorList>
    </citation>
    <scope>NUCLEOTIDE SEQUENCE [LARGE SCALE GENOMIC DNA]</scope>
</reference>
<dbReference type="GeneID" id="113846464"/>
<reference evidence="11" key="2">
    <citation type="submission" date="2025-08" db="UniProtKB">
        <authorList>
            <consortium name="RefSeq"/>
        </authorList>
    </citation>
    <scope>IDENTIFICATION</scope>
    <source>
        <tissue evidence="11">Young leaves</tissue>
    </source>
</reference>
<feature type="domain" description="HTH myb-type" evidence="9">
    <location>
        <begin position="55"/>
        <end position="109"/>
    </location>
</feature>
<evidence type="ECO:0000256" key="2">
    <source>
        <dbReference type="ARBA" id="ARBA00023015"/>
    </source>
</evidence>
<dbReference type="InterPro" id="IPR006447">
    <property type="entry name" value="Myb_dom_plants"/>
</dbReference>
<organism evidence="10 11">
    <name type="scientific">Abrus precatorius</name>
    <name type="common">Indian licorice</name>
    <name type="synonym">Glycine abrus</name>
    <dbReference type="NCBI Taxonomy" id="3816"/>
    <lineage>
        <taxon>Eukaryota</taxon>
        <taxon>Viridiplantae</taxon>
        <taxon>Streptophyta</taxon>
        <taxon>Embryophyta</taxon>
        <taxon>Tracheophyta</taxon>
        <taxon>Spermatophyta</taxon>
        <taxon>Magnoliopsida</taxon>
        <taxon>eudicotyledons</taxon>
        <taxon>Gunneridae</taxon>
        <taxon>Pentapetalae</taxon>
        <taxon>rosids</taxon>
        <taxon>fabids</taxon>
        <taxon>Fabales</taxon>
        <taxon>Fabaceae</taxon>
        <taxon>Papilionoideae</taxon>
        <taxon>50 kb inversion clade</taxon>
        <taxon>NPAAA clade</taxon>
        <taxon>indigoferoid/millettioid clade</taxon>
        <taxon>Abreae</taxon>
        <taxon>Abrus</taxon>
    </lineage>
</organism>
<dbReference type="Proteomes" id="UP000694853">
    <property type="component" value="Unplaced"/>
</dbReference>
<dbReference type="GO" id="GO:0005634">
    <property type="term" value="C:nucleus"/>
    <property type="evidence" value="ECO:0007669"/>
    <property type="project" value="UniProtKB-SubCell"/>
</dbReference>
<keyword evidence="5" id="KW-0539">Nucleus</keyword>
<feature type="domain" description="SANT" evidence="8">
    <location>
        <begin position="58"/>
        <end position="109"/>
    </location>
</feature>
<dbReference type="NCBIfam" id="TIGR01557">
    <property type="entry name" value="myb_SHAQKYF"/>
    <property type="match status" value="1"/>
</dbReference>
<protein>
    <submittedName>
        <fullName evidence="11">Protein REVEILLE 1</fullName>
    </submittedName>
</protein>
<dbReference type="PANTHER" id="PTHR12802">
    <property type="entry name" value="SWI/SNF COMPLEX-RELATED"/>
    <property type="match status" value="1"/>
</dbReference>
<evidence type="ECO:0000256" key="3">
    <source>
        <dbReference type="ARBA" id="ARBA00023125"/>
    </source>
</evidence>
<evidence type="ECO:0000259" key="7">
    <source>
        <dbReference type="PROSITE" id="PS50090"/>
    </source>
</evidence>
<evidence type="ECO:0000259" key="8">
    <source>
        <dbReference type="PROSITE" id="PS51293"/>
    </source>
</evidence>
<gene>
    <name evidence="11" type="primary">LOC113846464</name>
</gene>
<feature type="compositionally biased region" description="Basic residues" evidence="6">
    <location>
        <begin position="130"/>
        <end position="139"/>
    </location>
</feature>
<accession>A0A8B8JGJ6</accession>
<dbReference type="InterPro" id="IPR009057">
    <property type="entry name" value="Homeodomain-like_sf"/>
</dbReference>
<evidence type="ECO:0000256" key="5">
    <source>
        <dbReference type="ARBA" id="ARBA00023242"/>
    </source>
</evidence>
<dbReference type="CDD" id="cd00167">
    <property type="entry name" value="SANT"/>
    <property type="match status" value="1"/>
</dbReference>
<evidence type="ECO:0000256" key="1">
    <source>
        <dbReference type="ARBA" id="ARBA00004123"/>
    </source>
</evidence>
<feature type="compositionally biased region" description="Polar residues" evidence="6">
    <location>
        <begin position="355"/>
        <end position="366"/>
    </location>
</feature>
<feature type="region of interest" description="Disordered" evidence="6">
    <location>
        <begin position="185"/>
        <end position="211"/>
    </location>
</feature>
<proteinExistence type="predicted"/>
<dbReference type="FunFam" id="1.10.10.60:FF:000023">
    <property type="entry name" value="protein REVEILLE 6 isoform X1"/>
    <property type="match status" value="1"/>
</dbReference>
<evidence type="ECO:0000313" key="10">
    <source>
        <dbReference type="Proteomes" id="UP000694853"/>
    </source>
</evidence>
<feature type="region of interest" description="Disordered" evidence="6">
    <location>
        <begin position="351"/>
        <end position="374"/>
    </location>
</feature>
<dbReference type="InterPro" id="IPR001005">
    <property type="entry name" value="SANT/Myb"/>
</dbReference>
<dbReference type="Pfam" id="PF00249">
    <property type="entry name" value="Myb_DNA-binding"/>
    <property type="match status" value="1"/>
</dbReference>
<evidence type="ECO:0000256" key="4">
    <source>
        <dbReference type="ARBA" id="ARBA00023163"/>
    </source>
</evidence>
<evidence type="ECO:0000256" key="6">
    <source>
        <dbReference type="SAM" id="MobiDB-lite"/>
    </source>
</evidence>
<dbReference type="SMART" id="SM00717">
    <property type="entry name" value="SANT"/>
    <property type="match status" value="1"/>
</dbReference>
<name>A0A8B8JGJ6_ABRPR</name>
<evidence type="ECO:0000313" key="11">
    <source>
        <dbReference type="RefSeq" id="XP_027330576.1"/>
    </source>
</evidence>
<dbReference type="OrthoDB" id="118550at2759"/>
<evidence type="ECO:0000259" key="9">
    <source>
        <dbReference type="PROSITE" id="PS51294"/>
    </source>
</evidence>
<dbReference type="InterPro" id="IPR017884">
    <property type="entry name" value="SANT_dom"/>
</dbReference>
<dbReference type="SUPFAM" id="SSF46689">
    <property type="entry name" value="Homeodomain-like"/>
    <property type="match status" value="1"/>
</dbReference>
<sequence length="449" mass="50318">MPIQGQNAVTRPRGGLPVGNGVSLNSGVHSVAHIPLNDQFSCGNDYSLKVRKPYTITKQRERWTDEEHKKFLEALKLYGRAWRRIEEHVGTKTAVQIRSHAQKFFSKILREPSGNNTTTLEESIEIPPPRPKRKPIHPYPRKLVEILKKEISKSEQLLRSNSLKSSDFGQENNSPKSVLSTVVSDTLGSSNSDTPTRSLSPVSSISGVHPSNFPLAETKTLFEEDGSPTQDGLNASFAHDDQPLVKLELFHKESVSTKHDTTEESCGRTLKLFGTTLLVTETCKPTMEACKPIPAVCLMQLQIGCSDIAEGHATIVPWWTLSHNKPFMKDSEAKQHLYSNIGEFENEEVLKEGSWTGSNTSSINDGDNNENSDDQAKSLVHCFSKGEEKLDPLGHTRPSETSSIFEQRVRTKTCGKGFVPYKRCMAEREMQFPPTNYEEREEQRIRLSL</sequence>
<feature type="compositionally biased region" description="Polar residues" evidence="6">
    <location>
        <begin position="185"/>
        <end position="206"/>
    </location>
</feature>
<keyword evidence="10" id="KW-1185">Reference proteome</keyword>
<dbReference type="GO" id="GO:0003677">
    <property type="term" value="F:DNA binding"/>
    <property type="evidence" value="ECO:0007669"/>
    <property type="project" value="UniProtKB-KW"/>
</dbReference>
<comment type="subcellular location">
    <subcellularLocation>
        <location evidence="1">Nucleus</location>
    </subcellularLocation>
</comment>
<dbReference type="Gene3D" id="1.10.10.60">
    <property type="entry name" value="Homeodomain-like"/>
    <property type="match status" value="1"/>
</dbReference>
<dbReference type="RefSeq" id="XP_027330576.1">
    <property type="nucleotide sequence ID" value="XM_027474775.1"/>
</dbReference>